<dbReference type="AlphaFoldDB" id="A0A1V2H7N5"/>
<organism evidence="7 8">
    <name type="scientific">Teichococcus deserti</name>
    <dbReference type="NCBI Taxonomy" id="1817963"/>
    <lineage>
        <taxon>Bacteria</taxon>
        <taxon>Pseudomonadati</taxon>
        <taxon>Pseudomonadota</taxon>
        <taxon>Alphaproteobacteria</taxon>
        <taxon>Acetobacterales</taxon>
        <taxon>Roseomonadaceae</taxon>
        <taxon>Roseomonas</taxon>
    </lineage>
</organism>
<evidence type="ECO:0000313" key="7">
    <source>
        <dbReference type="EMBL" id="ONG58140.1"/>
    </source>
</evidence>
<accession>A0A1V2H7N5</accession>
<keyword evidence="5" id="KW-0862">Zinc</keyword>
<dbReference type="PANTHER" id="PTHR10625">
    <property type="entry name" value="HISTONE DEACETYLASE HDAC1-RELATED"/>
    <property type="match status" value="1"/>
</dbReference>
<sequence length="342" mass="36664">MKVLFSPRHALHAPKRVMRLGAFSAGRDVPERAEQLLATVRAGGHVIVEAAEHGRAPVAAVHTPEYLDFLETAHREWTALPGASEEVLPSHFPVRGMVGGYPRSVVGRAGYHMHDQLAPIGPGTFDAALASANLAADAAARLLAGERVLYALCRPSGHHAYADMGGGATYLNNAAIAAQFLRQRMRRVAVIDIDVHHGNGTQGIFYGRDDVLFVSLHRDPVDYHPYTVGYAHERGEGVGLGYNLNLPLPAMAQDAAYLDALQIACRRIESFVPEALVVSLGFDAHAEDPSQGLALSFDAYRAIGERLARLGLPTALIQEGGYAVGNLGRCLTEFFSGFEGAA</sequence>
<dbReference type="SUPFAM" id="SSF52768">
    <property type="entry name" value="Arginase/deacetylase"/>
    <property type="match status" value="1"/>
</dbReference>
<dbReference type="CDD" id="cd10001">
    <property type="entry name" value="HDAC_classII_APAH"/>
    <property type="match status" value="1"/>
</dbReference>
<dbReference type="InterPro" id="IPR023696">
    <property type="entry name" value="Ureohydrolase_dom_sf"/>
</dbReference>
<dbReference type="Gene3D" id="3.40.800.20">
    <property type="entry name" value="Histone deacetylase domain"/>
    <property type="match status" value="1"/>
</dbReference>
<evidence type="ECO:0000256" key="4">
    <source>
        <dbReference type="ARBA" id="ARBA00022801"/>
    </source>
</evidence>
<keyword evidence="4 7" id="KW-0378">Hydrolase</keyword>
<dbReference type="InterPro" id="IPR000286">
    <property type="entry name" value="HDACs"/>
</dbReference>
<dbReference type="Pfam" id="PF00850">
    <property type="entry name" value="Hist_deacetyl"/>
    <property type="match status" value="1"/>
</dbReference>
<comment type="similarity">
    <text evidence="2">Belongs to the histone deacetylase family.</text>
</comment>
<protein>
    <submittedName>
        <fullName evidence="7">Acetylpolyamine amidohydrolase</fullName>
    </submittedName>
</protein>
<dbReference type="GO" id="GO:0046872">
    <property type="term" value="F:metal ion binding"/>
    <property type="evidence" value="ECO:0007669"/>
    <property type="project" value="UniProtKB-KW"/>
</dbReference>
<feature type="domain" description="Histone deacetylase" evidence="6">
    <location>
        <begin position="30"/>
        <end position="336"/>
    </location>
</feature>
<dbReference type="RefSeq" id="WP_076955967.1">
    <property type="nucleotide sequence ID" value="NZ_MLCO01000021.1"/>
</dbReference>
<keyword evidence="3" id="KW-0479">Metal-binding</keyword>
<comment type="cofactor">
    <cofactor evidence="1">
        <name>Zn(2+)</name>
        <dbReference type="ChEBI" id="CHEBI:29105"/>
    </cofactor>
</comment>
<dbReference type="PANTHER" id="PTHR10625:SF17">
    <property type="entry name" value="HISTONE DEACETYLASE 8"/>
    <property type="match status" value="1"/>
</dbReference>
<dbReference type="PRINTS" id="PR01270">
    <property type="entry name" value="HDASUPER"/>
</dbReference>
<dbReference type="InterPro" id="IPR037138">
    <property type="entry name" value="His_deacetylse_dom_sf"/>
</dbReference>
<evidence type="ECO:0000256" key="3">
    <source>
        <dbReference type="ARBA" id="ARBA00022723"/>
    </source>
</evidence>
<proteinExistence type="inferred from homology"/>
<comment type="caution">
    <text evidence="7">The sequence shown here is derived from an EMBL/GenBank/DDBJ whole genome shotgun (WGS) entry which is preliminary data.</text>
</comment>
<name>A0A1V2H7N5_9PROT</name>
<keyword evidence="8" id="KW-1185">Reference proteome</keyword>
<dbReference type="InterPro" id="IPR023801">
    <property type="entry name" value="His_deacetylse_dom"/>
</dbReference>
<dbReference type="GO" id="GO:0004407">
    <property type="term" value="F:histone deacetylase activity"/>
    <property type="evidence" value="ECO:0007669"/>
    <property type="project" value="TreeGrafter"/>
</dbReference>
<dbReference type="OrthoDB" id="9808367at2"/>
<evidence type="ECO:0000256" key="1">
    <source>
        <dbReference type="ARBA" id="ARBA00001947"/>
    </source>
</evidence>
<dbReference type="Proteomes" id="UP000188879">
    <property type="component" value="Unassembled WGS sequence"/>
</dbReference>
<dbReference type="GO" id="GO:0016787">
    <property type="term" value="F:hydrolase activity"/>
    <property type="evidence" value="ECO:0007669"/>
    <property type="project" value="UniProtKB-KW"/>
</dbReference>
<dbReference type="GO" id="GO:0040029">
    <property type="term" value="P:epigenetic regulation of gene expression"/>
    <property type="evidence" value="ECO:0007669"/>
    <property type="project" value="TreeGrafter"/>
</dbReference>
<evidence type="ECO:0000256" key="2">
    <source>
        <dbReference type="ARBA" id="ARBA00005947"/>
    </source>
</evidence>
<evidence type="ECO:0000259" key="6">
    <source>
        <dbReference type="Pfam" id="PF00850"/>
    </source>
</evidence>
<gene>
    <name evidence="7" type="ORF">BKE38_03360</name>
</gene>
<reference evidence="7 8" key="1">
    <citation type="submission" date="2016-10" db="EMBL/GenBank/DDBJ databases">
        <title>Draft Genome sequence of Roseomonas sp. strain M3.</title>
        <authorList>
            <person name="Subhash Y."/>
            <person name="Lee S."/>
        </authorList>
    </citation>
    <scope>NUCLEOTIDE SEQUENCE [LARGE SCALE GENOMIC DNA]</scope>
    <source>
        <strain evidence="7 8">M3</strain>
    </source>
</reference>
<evidence type="ECO:0000313" key="8">
    <source>
        <dbReference type="Proteomes" id="UP000188879"/>
    </source>
</evidence>
<evidence type="ECO:0000256" key="5">
    <source>
        <dbReference type="ARBA" id="ARBA00022833"/>
    </source>
</evidence>
<dbReference type="EMBL" id="MLCO01000021">
    <property type="protein sequence ID" value="ONG58140.1"/>
    <property type="molecule type" value="Genomic_DNA"/>
</dbReference>